<evidence type="ECO:0000313" key="2">
    <source>
        <dbReference type="Proteomes" id="UP001196413"/>
    </source>
</evidence>
<protein>
    <submittedName>
        <fullName evidence="1">Uncharacterized protein</fullName>
    </submittedName>
</protein>
<accession>A0AAD5WKT3</accession>
<evidence type="ECO:0000313" key="1">
    <source>
        <dbReference type="EMBL" id="KAJ1374284.1"/>
    </source>
</evidence>
<reference evidence="1" key="1">
    <citation type="submission" date="2021-06" db="EMBL/GenBank/DDBJ databases">
        <title>Parelaphostrongylus tenuis whole genome reference sequence.</title>
        <authorList>
            <person name="Garwood T.J."/>
            <person name="Larsen P.A."/>
            <person name="Fountain-Jones N.M."/>
            <person name="Garbe J.R."/>
            <person name="Macchietto M.G."/>
            <person name="Kania S.A."/>
            <person name="Gerhold R.W."/>
            <person name="Richards J.E."/>
            <person name="Wolf T.M."/>
        </authorList>
    </citation>
    <scope>NUCLEOTIDE SEQUENCE</scope>
    <source>
        <strain evidence="1">MNPRO001-30</strain>
        <tissue evidence="1">Meninges</tissue>
    </source>
</reference>
<gene>
    <name evidence="1" type="ORF">KIN20_036939</name>
</gene>
<comment type="caution">
    <text evidence="1">The sequence shown here is derived from an EMBL/GenBank/DDBJ whole genome shotgun (WGS) entry which is preliminary data.</text>
</comment>
<dbReference type="Proteomes" id="UP001196413">
    <property type="component" value="Unassembled WGS sequence"/>
</dbReference>
<proteinExistence type="predicted"/>
<sequence>MKMKSMERIAWKYAYEPRVLTERPNDFHRAAATNFTEIFRSTRGLRWLYKFTDMKRKE</sequence>
<dbReference type="EMBL" id="JAHQIW010007440">
    <property type="protein sequence ID" value="KAJ1374284.1"/>
    <property type="molecule type" value="Genomic_DNA"/>
</dbReference>
<organism evidence="1 2">
    <name type="scientific">Parelaphostrongylus tenuis</name>
    <name type="common">Meningeal worm</name>
    <dbReference type="NCBI Taxonomy" id="148309"/>
    <lineage>
        <taxon>Eukaryota</taxon>
        <taxon>Metazoa</taxon>
        <taxon>Ecdysozoa</taxon>
        <taxon>Nematoda</taxon>
        <taxon>Chromadorea</taxon>
        <taxon>Rhabditida</taxon>
        <taxon>Rhabditina</taxon>
        <taxon>Rhabditomorpha</taxon>
        <taxon>Strongyloidea</taxon>
        <taxon>Metastrongylidae</taxon>
        <taxon>Parelaphostrongylus</taxon>
    </lineage>
</organism>
<dbReference type="AlphaFoldDB" id="A0AAD5WKT3"/>
<keyword evidence="2" id="KW-1185">Reference proteome</keyword>
<name>A0AAD5WKT3_PARTN</name>